<dbReference type="InParanoid" id="A0A316VVF9"/>
<accession>A0A316VVF9</accession>
<dbReference type="OrthoDB" id="25826at2759"/>
<dbReference type="EMBL" id="KZ819417">
    <property type="protein sequence ID" value="PWN40433.1"/>
    <property type="molecule type" value="Genomic_DNA"/>
</dbReference>
<dbReference type="GO" id="GO:0016491">
    <property type="term" value="F:oxidoreductase activity"/>
    <property type="evidence" value="ECO:0007669"/>
    <property type="project" value="UniProtKB-KW"/>
</dbReference>
<gene>
    <name evidence="4" type="ORF">IE81DRAFT_305140</name>
</gene>
<dbReference type="PANTHER" id="PTHR10578:SF75">
    <property type="entry name" value="L-LACTATE DEHYDROGENASE (AFU_ORTHOLOGUE AFUA_4G07050)"/>
    <property type="match status" value="1"/>
</dbReference>
<organism evidence="4 5">
    <name type="scientific">Ceraceosorus guamensis</name>
    <dbReference type="NCBI Taxonomy" id="1522189"/>
    <lineage>
        <taxon>Eukaryota</taxon>
        <taxon>Fungi</taxon>
        <taxon>Dikarya</taxon>
        <taxon>Basidiomycota</taxon>
        <taxon>Ustilaginomycotina</taxon>
        <taxon>Exobasidiomycetes</taxon>
        <taxon>Ceraceosorales</taxon>
        <taxon>Ceraceosoraceae</taxon>
        <taxon>Ceraceosorus</taxon>
    </lineage>
</organism>
<dbReference type="GeneID" id="37034187"/>
<dbReference type="InterPro" id="IPR000262">
    <property type="entry name" value="FMN-dep_DH"/>
</dbReference>
<proteinExistence type="predicted"/>
<dbReference type="InterPro" id="IPR013785">
    <property type="entry name" value="Aldolase_TIM"/>
</dbReference>
<dbReference type="Gene3D" id="3.20.20.70">
    <property type="entry name" value="Aldolase class I"/>
    <property type="match status" value="1"/>
</dbReference>
<evidence type="ECO:0000256" key="1">
    <source>
        <dbReference type="ARBA" id="ARBA00001917"/>
    </source>
</evidence>
<evidence type="ECO:0000313" key="4">
    <source>
        <dbReference type="EMBL" id="PWN40433.1"/>
    </source>
</evidence>
<keyword evidence="5" id="KW-1185">Reference proteome</keyword>
<feature type="domain" description="FMN hydroxy acid dehydrogenase" evidence="3">
    <location>
        <begin position="30"/>
        <end position="251"/>
    </location>
</feature>
<dbReference type="PROSITE" id="PS51349">
    <property type="entry name" value="FMN_HYDROXY_ACID_DH_2"/>
    <property type="match status" value="1"/>
</dbReference>
<dbReference type="AlphaFoldDB" id="A0A316VVF9"/>
<evidence type="ECO:0000256" key="2">
    <source>
        <dbReference type="ARBA" id="ARBA00023002"/>
    </source>
</evidence>
<dbReference type="SUPFAM" id="SSF51395">
    <property type="entry name" value="FMN-linked oxidoreductases"/>
    <property type="match status" value="1"/>
</dbReference>
<dbReference type="RefSeq" id="XP_025367593.1">
    <property type="nucleotide sequence ID" value="XM_025512317.1"/>
</dbReference>
<name>A0A316VVF9_9BASI</name>
<comment type="cofactor">
    <cofactor evidence="1">
        <name>FMN</name>
        <dbReference type="ChEBI" id="CHEBI:58210"/>
    </cofactor>
</comment>
<feature type="non-terminal residue" evidence="4">
    <location>
        <position position="251"/>
    </location>
</feature>
<dbReference type="STRING" id="1522189.A0A316VVF9"/>
<keyword evidence="2" id="KW-0560">Oxidoreductase</keyword>
<evidence type="ECO:0000259" key="3">
    <source>
        <dbReference type="PROSITE" id="PS51349"/>
    </source>
</evidence>
<sequence length="251" mass="27907">MDASNLPARRTPHWALYQKECFLLPSQKGHLPPFNTHPLHLESLAKERLSAGGWSYAHSNAGVDKTHDANREAFDRWKIIPRMLVDTTHRDTTVKLFGKTLSAPIGLSPIGLNKIYHPLGELPVAKVAGELGLAYSLSTAGSQPIEDCALHNADEGLKYYQLYLPHDPELTHSLLQRAHESNYDACIMTLDTDQLAWRHDDVALSNYAPYRSGTGAEIGLSDPVFLKRLQEAGIDAKKHPEKAGEKWIDTV</sequence>
<dbReference type="PANTHER" id="PTHR10578">
    <property type="entry name" value="S -2-HYDROXY-ACID OXIDASE-RELATED"/>
    <property type="match status" value="1"/>
</dbReference>
<dbReference type="Proteomes" id="UP000245783">
    <property type="component" value="Unassembled WGS sequence"/>
</dbReference>
<dbReference type="Pfam" id="PF01070">
    <property type="entry name" value="FMN_dh"/>
    <property type="match status" value="1"/>
</dbReference>
<evidence type="ECO:0000313" key="5">
    <source>
        <dbReference type="Proteomes" id="UP000245783"/>
    </source>
</evidence>
<dbReference type="InterPro" id="IPR037396">
    <property type="entry name" value="FMN_HAD"/>
</dbReference>
<protein>
    <submittedName>
        <fullName evidence="4">FMN-linked oxidoreductase</fullName>
    </submittedName>
</protein>
<reference evidence="4 5" key="1">
    <citation type="journal article" date="2018" name="Mol. Biol. Evol.">
        <title>Broad Genomic Sampling Reveals a Smut Pathogenic Ancestry of the Fungal Clade Ustilaginomycotina.</title>
        <authorList>
            <person name="Kijpornyongpan T."/>
            <person name="Mondo S.J."/>
            <person name="Barry K."/>
            <person name="Sandor L."/>
            <person name="Lee J."/>
            <person name="Lipzen A."/>
            <person name="Pangilinan J."/>
            <person name="LaButti K."/>
            <person name="Hainaut M."/>
            <person name="Henrissat B."/>
            <person name="Grigoriev I.V."/>
            <person name="Spatafora J.W."/>
            <person name="Aime M.C."/>
        </authorList>
    </citation>
    <scope>NUCLEOTIDE SEQUENCE [LARGE SCALE GENOMIC DNA]</scope>
    <source>
        <strain evidence="4 5">MCA 4658</strain>
    </source>
</reference>